<dbReference type="InterPro" id="IPR011006">
    <property type="entry name" value="CheY-like_superfamily"/>
</dbReference>
<feature type="modified residue" description="4-aspartylphosphate" evidence="2">
    <location>
        <position position="51"/>
    </location>
</feature>
<dbReference type="InterPro" id="IPR001789">
    <property type="entry name" value="Sig_transdc_resp-reg_receiver"/>
</dbReference>
<name>A0ABN2U6F3_9ACTN</name>
<dbReference type="SMART" id="SM00421">
    <property type="entry name" value="HTH_LUXR"/>
    <property type="match status" value="1"/>
</dbReference>
<dbReference type="InterPro" id="IPR016032">
    <property type="entry name" value="Sig_transdc_resp-reg_C-effctor"/>
</dbReference>
<evidence type="ECO:0000313" key="5">
    <source>
        <dbReference type="EMBL" id="GAA2029578.1"/>
    </source>
</evidence>
<feature type="domain" description="Response regulatory" evidence="4">
    <location>
        <begin position="2"/>
        <end position="114"/>
    </location>
</feature>
<proteinExistence type="predicted"/>
<sequence>MRVLLCDAYRLFAEAFAAVLAQRGHHVVGVCLDPRRLPDSPPAEADVCVADFGRPTDDLGALTDAATLHSAKTLALTSEESAGPLHALITAGVDGLISKRRSLDEIVAAIDRLHTGAGYYDPVLVRHAVTTKPPPLGREPGTSSLTGTLTPRELEVLTQLVRGMSTGGMAAAMGISITTVRTHTQSVLTKLGVNSRLQAAACAVSYGLVEPPMV</sequence>
<dbReference type="PROSITE" id="PS50110">
    <property type="entry name" value="RESPONSE_REGULATORY"/>
    <property type="match status" value="1"/>
</dbReference>
<comment type="caution">
    <text evidence="5">The sequence shown here is derived from an EMBL/GenBank/DDBJ whole genome shotgun (WGS) entry which is preliminary data.</text>
</comment>
<dbReference type="SUPFAM" id="SSF52172">
    <property type="entry name" value="CheY-like"/>
    <property type="match status" value="1"/>
</dbReference>
<keyword evidence="6" id="KW-1185">Reference proteome</keyword>
<dbReference type="CDD" id="cd06170">
    <property type="entry name" value="LuxR_C_like"/>
    <property type="match status" value="1"/>
</dbReference>
<dbReference type="SMART" id="SM00448">
    <property type="entry name" value="REC"/>
    <property type="match status" value="1"/>
</dbReference>
<protein>
    <submittedName>
        <fullName evidence="5">Response regulator transcription factor</fullName>
    </submittedName>
</protein>
<dbReference type="SUPFAM" id="SSF46894">
    <property type="entry name" value="C-terminal effector domain of the bipartite response regulators"/>
    <property type="match status" value="1"/>
</dbReference>
<keyword evidence="1" id="KW-0238">DNA-binding</keyword>
<evidence type="ECO:0000259" key="3">
    <source>
        <dbReference type="PROSITE" id="PS50043"/>
    </source>
</evidence>
<dbReference type="InterPro" id="IPR039420">
    <property type="entry name" value="WalR-like"/>
</dbReference>
<dbReference type="EMBL" id="BAAAQN010000015">
    <property type="protein sequence ID" value="GAA2029578.1"/>
    <property type="molecule type" value="Genomic_DNA"/>
</dbReference>
<organism evidence="5 6">
    <name type="scientific">Catenulispora yoronensis</name>
    <dbReference type="NCBI Taxonomy" id="450799"/>
    <lineage>
        <taxon>Bacteria</taxon>
        <taxon>Bacillati</taxon>
        <taxon>Actinomycetota</taxon>
        <taxon>Actinomycetes</taxon>
        <taxon>Catenulisporales</taxon>
        <taxon>Catenulisporaceae</taxon>
        <taxon>Catenulispora</taxon>
    </lineage>
</organism>
<dbReference type="Pfam" id="PF00196">
    <property type="entry name" value="GerE"/>
    <property type="match status" value="1"/>
</dbReference>
<dbReference type="Proteomes" id="UP001500751">
    <property type="component" value="Unassembled WGS sequence"/>
</dbReference>
<dbReference type="PROSITE" id="PS50043">
    <property type="entry name" value="HTH_LUXR_2"/>
    <property type="match status" value="1"/>
</dbReference>
<reference evidence="6" key="1">
    <citation type="journal article" date="2019" name="Int. J. Syst. Evol. Microbiol.">
        <title>The Global Catalogue of Microorganisms (GCM) 10K type strain sequencing project: providing services to taxonomists for standard genome sequencing and annotation.</title>
        <authorList>
            <consortium name="The Broad Institute Genomics Platform"/>
            <consortium name="The Broad Institute Genome Sequencing Center for Infectious Disease"/>
            <person name="Wu L."/>
            <person name="Ma J."/>
        </authorList>
    </citation>
    <scope>NUCLEOTIDE SEQUENCE [LARGE SCALE GENOMIC DNA]</scope>
    <source>
        <strain evidence="6">JCM 16014</strain>
    </source>
</reference>
<dbReference type="Gene3D" id="3.40.50.2300">
    <property type="match status" value="1"/>
</dbReference>
<dbReference type="RefSeq" id="WP_344666331.1">
    <property type="nucleotide sequence ID" value="NZ_BAAAQN010000015.1"/>
</dbReference>
<dbReference type="PRINTS" id="PR00038">
    <property type="entry name" value="HTHLUXR"/>
</dbReference>
<evidence type="ECO:0000256" key="2">
    <source>
        <dbReference type="PROSITE-ProRule" id="PRU00169"/>
    </source>
</evidence>
<keyword evidence="2" id="KW-0597">Phosphoprotein</keyword>
<accession>A0ABN2U6F3</accession>
<dbReference type="PANTHER" id="PTHR43214">
    <property type="entry name" value="TWO-COMPONENT RESPONSE REGULATOR"/>
    <property type="match status" value="1"/>
</dbReference>
<evidence type="ECO:0000259" key="4">
    <source>
        <dbReference type="PROSITE" id="PS50110"/>
    </source>
</evidence>
<evidence type="ECO:0000313" key="6">
    <source>
        <dbReference type="Proteomes" id="UP001500751"/>
    </source>
</evidence>
<gene>
    <name evidence="5" type="ORF">GCM10009839_31440</name>
</gene>
<evidence type="ECO:0000256" key="1">
    <source>
        <dbReference type="ARBA" id="ARBA00023125"/>
    </source>
</evidence>
<feature type="domain" description="HTH luxR-type" evidence="3">
    <location>
        <begin position="142"/>
        <end position="207"/>
    </location>
</feature>
<dbReference type="InterPro" id="IPR000792">
    <property type="entry name" value="Tscrpt_reg_LuxR_C"/>
</dbReference>